<protein>
    <submittedName>
        <fullName evidence="1">Uncharacterized protein</fullName>
    </submittedName>
</protein>
<dbReference type="EMBL" id="LAZR01010737">
    <property type="protein sequence ID" value="KKM65360.1"/>
    <property type="molecule type" value="Genomic_DNA"/>
</dbReference>
<comment type="caution">
    <text evidence="1">The sequence shown here is derived from an EMBL/GenBank/DDBJ whole genome shotgun (WGS) entry which is preliminary data.</text>
</comment>
<sequence length="78" mass="9174">MNNIELSWSGNILIGKNKEQLNKKIDKFGKDIKFMCTYDNCIEILQSFIDMGCNEFIFSLYTFNEEKETFIEEIAPSF</sequence>
<evidence type="ECO:0000313" key="1">
    <source>
        <dbReference type="EMBL" id="KKM65360.1"/>
    </source>
</evidence>
<gene>
    <name evidence="1" type="ORF">LCGC14_1492040</name>
</gene>
<reference evidence="1" key="1">
    <citation type="journal article" date="2015" name="Nature">
        <title>Complex archaea that bridge the gap between prokaryotes and eukaryotes.</title>
        <authorList>
            <person name="Spang A."/>
            <person name="Saw J.H."/>
            <person name="Jorgensen S.L."/>
            <person name="Zaremba-Niedzwiedzka K."/>
            <person name="Martijn J."/>
            <person name="Lind A.E."/>
            <person name="van Eijk R."/>
            <person name="Schleper C."/>
            <person name="Guy L."/>
            <person name="Ettema T.J."/>
        </authorList>
    </citation>
    <scope>NUCLEOTIDE SEQUENCE</scope>
</reference>
<dbReference type="InterPro" id="IPR036661">
    <property type="entry name" value="Luciferase-like_sf"/>
</dbReference>
<name>A0A0F9LLY5_9ZZZZ</name>
<accession>A0A0F9LLY5</accession>
<dbReference type="SUPFAM" id="SSF51679">
    <property type="entry name" value="Bacterial luciferase-like"/>
    <property type="match status" value="1"/>
</dbReference>
<dbReference type="AlphaFoldDB" id="A0A0F9LLY5"/>
<proteinExistence type="predicted"/>
<dbReference type="GO" id="GO:0016705">
    <property type="term" value="F:oxidoreductase activity, acting on paired donors, with incorporation or reduction of molecular oxygen"/>
    <property type="evidence" value="ECO:0007669"/>
    <property type="project" value="InterPro"/>
</dbReference>
<organism evidence="1">
    <name type="scientific">marine sediment metagenome</name>
    <dbReference type="NCBI Taxonomy" id="412755"/>
    <lineage>
        <taxon>unclassified sequences</taxon>
        <taxon>metagenomes</taxon>
        <taxon>ecological metagenomes</taxon>
    </lineage>
</organism>